<feature type="transmembrane region" description="Helical" evidence="1">
    <location>
        <begin position="55"/>
        <end position="75"/>
    </location>
</feature>
<protein>
    <submittedName>
        <fullName evidence="2">Uncharacterized protein</fullName>
    </submittedName>
</protein>
<sequence length="76" mass="8594">MVDSKKLTSWRNFNSNDVLINNIIIIIIIDSIPHWILFCFLFIGKVIAISQDQNLLVGALVFLVTVFLAADLHILV</sequence>
<accession>A0AAV2DWV6</accession>
<evidence type="ECO:0000256" key="1">
    <source>
        <dbReference type="SAM" id="Phobius"/>
    </source>
</evidence>
<keyword evidence="3" id="KW-1185">Reference proteome</keyword>
<gene>
    <name evidence="2" type="ORF">LTRI10_LOCUS19593</name>
</gene>
<keyword evidence="1" id="KW-0812">Transmembrane</keyword>
<feature type="transmembrane region" description="Helical" evidence="1">
    <location>
        <begin position="20"/>
        <end position="43"/>
    </location>
</feature>
<keyword evidence="1" id="KW-1133">Transmembrane helix</keyword>
<proteinExistence type="predicted"/>
<name>A0AAV2DWV6_9ROSI</name>
<reference evidence="2 3" key="1">
    <citation type="submission" date="2024-04" db="EMBL/GenBank/DDBJ databases">
        <authorList>
            <person name="Fracassetti M."/>
        </authorList>
    </citation>
    <scope>NUCLEOTIDE SEQUENCE [LARGE SCALE GENOMIC DNA]</scope>
</reference>
<dbReference type="EMBL" id="OZ034816">
    <property type="protein sequence ID" value="CAL1377984.1"/>
    <property type="molecule type" value="Genomic_DNA"/>
</dbReference>
<dbReference type="AlphaFoldDB" id="A0AAV2DWV6"/>
<keyword evidence="1" id="KW-0472">Membrane</keyword>
<dbReference type="Proteomes" id="UP001497516">
    <property type="component" value="Chromosome 3"/>
</dbReference>
<evidence type="ECO:0000313" key="3">
    <source>
        <dbReference type="Proteomes" id="UP001497516"/>
    </source>
</evidence>
<organism evidence="2 3">
    <name type="scientific">Linum trigynum</name>
    <dbReference type="NCBI Taxonomy" id="586398"/>
    <lineage>
        <taxon>Eukaryota</taxon>
        <taxon>Viridiplantae</taxon>
        <taxon>Streptophyta</taxon>
        <taxon>Embryophyta</taxon>
        <taxon>Tracheophyta</taxon>
        <taxon>Spermatophyta</taxon>
        <taxon>Magnoliopsida</taxon>
        <taxon>eudicotyledons</taxon>
        <taxon>Gunneridae</taxon>
        <taxon>Pentapetalae</taxon>
        <taxon>rosids</taxon>
        <taxon>fabids</taxon>
        <taxon>Malpighiales</taxon>
        <taxon>Linaceae</taxon>
        <taxon>Linum</taxon>
    </lineage>
</organism>
<evidence type="ECO:0000313" key="2">
    <source>
        <dbReference type="EMBL" id="CAL1377984.1"/>
    </source>
</evidence>